<evidence type="ECO:0000313" key="2">
    <source>
        <dbReference type="Proteomes" id="UP001479436"/>
    </source>
</evidence>
<comment type="caution">
    <text evidence="1">The sequence shown here is derived from an EMBL/GenBank/DDBJ whole genome shotgun (WGS) entry which is preliminary data.</text>
</comment>
<sequence length="201" mass="22509">MNLDTASKLSVSLEEYLDCVLNPTFVIEFLQPPLTNSLTSVLHANNAVKELCGIDQYNQSNSYLTIQQLIAQQDINAFCDWIHEIYRGTAANSIITHLNKWTITNIELVTTQQSEISLFSTDARVEWTSTVVKSSILVLTGTLMETVSEISKATINEGKKKELEPKEDDWRNDPKLVNLLSGGGAMGEYLRTYTWQDTCVG</sequence>
<name>A0ABR2W1B9_9FUNG</name>
<organism evidence="1 2">
    <name type="scientific">Basidiobolus ranarum</name>
    <dbReference type="NCBI Taxonomy" id="34480"/>
    <lineage>
        <taxon>Eukaryota</taxon>
        <taxon>Fungi</taxon>
        <taxon>Fungi incertae sedis</taxon>
        <taxon>Zoopagomycota</taxon>
        <taxon>Entomophthoromycotina</taxon>
        <taxon>Basidiobolomycetes</taxon>
        <taxon>Basidiobolales</taxon>
        <taxon>Basidiobolaceae</taxon>
        <taxon>Basidiobolus</taxon>
    </lineage>
</organism>
<reference evidence="1 2" key="1">
    <citation type="submission" date="2023-04" db="EMBL/GenBank/DDBJ databases">
        <title>Genome of Basidiobolus ranarum AG-B5.</title>
        <authorList>
            <person name="Stajich J.E."/>
            <person name="Carter-House D."/>
            <person name="Gryganskyi A."/>
        </authorList>
    </citation>
    <scope>NUCLEOTIDE SEQUENCE [LARGE SCALE GENOMIC DNA]</scope>
    <source>
        <strain evidence="1 2">AG-B5</strain>
    </source>
</reference>
<gene>
    <name evidence="1" type="ORF">K7432_006630</name>
</gene>
<dbReference type="Proteomes" id="UP001479436">
    <property type="component" value="Unassembled WGS sequence"/>
</dbReference>
<dbReference type="EMBL" id="JASJQH010007175">
    <property type="protein sequence ID" value="KAK9716842.1"/>
    <property type="molecule type" value="Genomic_DNA"/>
</dbReference>
<protein>
    <submittedName>
        <fullName evidence="1">Uncharacterized protein</fullName>
    </submittedName>
</protein>
<evidence type="ECO:0000313" key="1">
    <source>
        <dbReference type="EMBL" id="KAK9716842.1"/>
    </source>
</evidence>
<feature type="non-terminal residue" evidence="1">
    <location>
        <position position="201"/>
    </location>
</feature>
<accession>A0ABR2W1B9</accession>
<keyword evidence="2" id="KW-1185">Reference proteome</keyword>
<proteinExistence type="predicted"/>